<feature type="transmembrane region" description="Helical" evidence="1">
    <location>
        <begin position="21"/>
        <end position="41"/>
    </location>
</feature>
<proteinExistence type="predicted"/>
<keyword evidence="1" id="KW-0812">Transmembrane</keyword>
<evidence type="ECO:0000256" key="1">
    <source>
        <dbReference type="SAM" id="Phobius"/>
    </source>
</evidence>
<reference evidence="2" key="2">
    <citation type="journal article" date="2016" name="G3 (Bethesda)">
        <title>Genome Evolution in Three Species of Cactophilic Drosophila.</title>
        <authorList>
            <person name="Sanchez-Flores A."/>
            <person name="Penazola F."/>
            <person name="Carpinteyro-Ponce J."/>
            <person name="Nazario-Yepiz N."/>
            <person name="Abreu-Goodger C."/>
            <person name="Machado C.A."/>
            <person name="Markow T.A."/>
        </authorList>
    </citation>
    <scope>NUCLEOTIDE SEQUENCE [LARGE SCALE GENOMIC DNA]</scope>
</reference>
<accession>A0ABM1NYM6</accession>
<keyword evidence="1" id="KW-0472">Membrane</keyword>
<organism evidence="2 3">
    <name type="scientific">Drosophila arizonae</name>
    <name type="common">Fruit fly</name>
    <dbReference type="NCBI Taxonomy" id="7263"/>
    <lineage>
        <taxon>Eukaryota</taxon>
        <taxon>Metazoa</taxon>
        <taxon>Ecdysozoa</taxon>
        <taxon>Arthropoda</taxon>
        <taxon>Hexapoda</taxon>
        <taxon>Insecta</taxon>
        <taxon>Pterygota</taxon>
        <taxon>Neoptera</taxon>
        <taxon>Endopterygota</taxon>
        <taxon>Diptera</taxon>
        <taxon>Brachycera</taxon>
        <taxon>Muscomorpha</taxon>
        <taxon>Ephydroidea</taxon>
        <taxon>Drosophilidae</taxon>
        <taxon>Drosophila</taxon>
    </lineage>
</organism>
<keyword evidence="2" id="KW-1185">Reference proteome</keyword>
<reference evidence="2" key="1">
    <citation type="journal article" date="1997" name="Nucleic Acids Res.">
        <title>tRNAscan-SE: a program for improved detection of transfer RNA genes in genomic sequence.</title>
        <authorList>
            <person name="Lowe T.M."/>
            <person name="Eddy S.R."/>
        </authorList>
    </citation>
    <scope>NUCLEOTIDE SEQUENCE [LARGE SCALE GENOMIC DNA]</scope>
</reference>
<evidence type="ECO:0000313" key="3">
    <source>
        <dbReference type="RefSeq" id="XP_017860062.1"/>
    </source>
</evidence>
<keyword evidence="1" id="KW-1133">Transmembrane helix</keyword>
<dbReference type="RefSeq" id="XP_017860062.1">
    <property type="nucleotide sequence ID" value="XM_018004573.1"/>
</dbReference>
<protein>
    <submittedName>
        <fullName evidence="3">Uncharacterized protein LOC108611778</fullName>
    </submittedName>
</protein>
<dbReference type="GeneID" id="108611778"/>
<evidence type="ECO:0000313" key="2">
    <source>
        <dbReference type="Proteomes" id="UP000694904"/>
    </source>
</evidence>
<name>A0ABM1NYM6_DROAR</name>
<sequence length="55" mass="6391">MPEMRRSMCRPQPSLLSRLNCKPCNHVLFFMVGVGLGALFLRNKELNADRQKEEK</sequence>
<reference evidence="3" key="3">
    <citation type="submission" date="2025-08" db="UniProtKB">
        <authorList>
            <consortium name="RefSeq"/>
        </authorList>
    </citation>
    <scope>IDENTIFICATION</scope>
    <source>
        <tissue evidence="3">Whole organism</tissue>
    </source>
</reference>
<gene>
    <name evidence="3" type="primary">LOC108611778</name>
</gene>
<dbReference type="Proteomes" id="UP000694904">
    <property type="component" value="Chromosome 3"/>
</dbReference>